<accession>A0A1H4HAH1</accession>
<keyword evidence="2" id="KW-1185">Reference proteome</keyword>
<name>A0A1H4HAH1_9GAMM</name>
<gene>
    <name evidence="1" type="ORF">SAMN02745729_1365</name>
</gene>
<evidence type="ECO:0000313" key="1">
    <source>
        <dbReference type="EMBL" id="SEB18666.1"/>
    </source>
</evidence>
<dbReference type="AlphaFoldDB" id="A0A1H4HAH1"/>
<dbReference type="STRING" id="1122198.SAMN02745729_1365"/>
<dbReference type="Proteomes" id="UP000242469">
    <property type="component" value="Unassembled WGS sequence"/>
</dbReference>
<evidence type="ECO:0000313" key="2">
    <source>
        <dbReference type="Proteomes" id="UP000242469"/>
    </source>
</evidence>
<reference evidence="2" key="1">
    <citation type="submission" date="2016-10" db="EMBL/GenBank/DDBJ databases">
        <authorList>
            <person name="Varghese N."/>
            <person name="Submissions S."/>
        </authorList>
    </citation>
    <scope>NUCLEOTIDE SEQUENCE [LARGE SCALE GENOMIC DNA]</scope>
    <source>
        <strain evidence="2">DSM 11526</strain>
    </source>
</reference>
<dbReference type="EMBL" id="FNRJ01000036">
    <property type="protein sequence ID" value="SEB18666.1"/>
    <property type="molecule type" value="Genomic_DNA"/>
</dbReference>
<sequence>MINVHIEMDLNQHISVVSANIIDLVKNGDEMILETLMRKFLKRHELYTPDQFMEGLTFLFSIGCLTVQEYRVILINV</sequence>
<protein>
    <submittedName>
        <fullName evidence="1">Uncharacterized protein</fullName>
    </submittedName>
</protein>
<proteinExistence type="predicted"/>
<organism evidence="1 2">
    <name type="scientific">Marinobacterium iners DSM 11526</name>
    <dbReference type="NCBI Taxonomy" id="1122198"/>
    <lineage>
        <taxon>Bacteria</taxon>
        <taxon>Pseudomonadati</taxon>
        <taxon>Pseudomonadota</taxon>
        <taxon>Gammaproteobacteria</taxon>
        <taxon>Oceanospirillales</taxon>
        <taxon>Oceanospirillaceae</taxon>
        <taxon>Marinobacterium</taxon>
    </lineage>
</organism>